<organism evidence="4">
    <name type="scientific">Sesamum radiatum</name>
    <name type="common">Black benniseed</name>
    <dbReference type="NCBI Taxonomy" id="300843"/>
    <lineage>
        <taxon>Eukaryota</taxon>
        <taxon>Viridiplantae</taxon>
        <taxon>Streptophyta</taxon>
        <taxon>Embryophyta</taxon>
        <taxon>Tracheophyta</taxon>
        <taxon>Spermatophyta</taxon>
        <taxon>Magnoliopsida</taxon>
        <taxon>eudicotyledons</taxon>
        <taxon>Gunneridae</taxon>
        <taxon>Pentapetalae</taxon>
        <taxon>asterids</taxon>
        <taxon>lamiids</taxon>
        <taxon>Lamiales</taxon>
        <taxon>Pedaliaceae</taxon>
        <taxon>Sesamum</taxon>
    </lineage>
</organism>
<feature type="compositionally biased region" description="Low complexity" evidence="3">
    <location>
        <begin position="958"/>
        <end position="977"/>
    </location>
</feature>
<feature type="compositionally biased region" description="Polar residues" evidence="3">
    <location>
        <begin position="903"/>
        <end position="916"/>
    </location>
</feature>
<dbReference type="Gene3D" id="1.20.1260.60">
    <property type="entry name" value="Vacuolar protein sorting-associated protein Ist1"/>
    <property type="match status" value="1"/>
</dbReference>
<feature type="compositionally biased region" description="Polar residues" evidence="3">
    <location>
        <begin position="414"/>
        <end position="426"/>
    </location>
</feature>
<dbReference type="InterPro" id="IPR005061">
    <property type="entry name" value="Ist1"/>
</dbReference>
<comment type="caution">
    <text evidence="4">The sequence shown here is derived from an EMBL/GenBank/DDBJ whole genome shotgun (WGS) entry which is preliminary data.</text>
</comment>
<dbReference type="InterPro" id="IPR042277">
    <property type="entry name" value="IST1-like"/>
</dbReference>
<feature type="compositionally biased region" description="Low complexity" evidence="3">
    <location>
        <begin position="309"/>
        <end position="336"/>
    </location>
</feature>
<feature type="compositionally biased region" description="Polar residues" evidence="3">
    <location>
        <begin position="984"/>
        <end position="1016"/>
    </location>
</feature>
<feature type="compositionally biased region" description="Polar residues" evidence="3">
    <location>
        <begin position="748"/>
        <end position="763"/>
    </location>
</feature>
<dbReference type="PANTHER" id="PTHR12161:SF13">
    <property type="entry name" value="REGULATOR OF VPS4 ACTIVITY IN THE MVB PATHWAY PROTEIN"/>
    <property type="match status" value="1"/>
</dbReference>
<feature type="compositionally biased region" description="Basic and acidic residues" evidence="3">
    <location>
        <begin position="511"/>
        <end position="530"/>
    </location>
</feature>
<feature type="compositionally biased region" description="Basic and acidic residues" evidence="3">
    <location>
        <begin position="214"/>
        <end position="227"/>
    </location>
</feature>
<feature type="coiled-coil region" evidence="2">
    <location>
        <begin position="31"/>
        <end position="58"/>
    </location>
</feature>
<feature type="compositionally biased region" description="Basic and acidic residues" evidence="3">
    <location>
        <begin position="708"/>
        <end position="731"/>
    </location>
</feature>
<evidence type="ECO:0000256" key="2">
    <source>
        <dbReference type="SAM" id="Coils"/>
    </source>
</evidence>
<feature type="compositionally biased region" description="Polar residues" evidence="3">
    <location>
        <begin position="574"/>
        <end position="590"/>
    </location>
</feature>
<name>A0AAW2L8S6_SESRA</name>
<dbReference type="EMBL" id="JACGWJ010000025">
    <property type="protein sequence ID" value="KAL0315735.1"/>
    <property type="molecule type" value="Genomic_DNA"/>
</dbReference>
<evidence type="ECO:0000313" key="4">
    <source>
        <dbReference type="EMBL" id="KAL0315735.1"/>
    </source>
</evidence>
<proteinExistence type="inferred from homology"/>
<dbReference type="PANTHER" id="PTHR12161">
    <property type="entry name" value="IST1 FAMILY MEMBER"/>
    <property type="match status" value="1"/>
</dbReference>
<gene>
    <name evidence="4" type="ORF">Sradi_5451700</name>
</gene>
<protein>
    <submittedName>
        <fullName evidence="4">IST1-like protein</fullName>
    </submittedName>
</protein>
<sequence length="1076" mass="119023">MKRSKFLKSSKEMLSRSFNPSKCKMSLRLAASRLKLLRNKKEVQVNQMKREIAQLLQSGQDQTARIRVEHVIREEKMMAAYDLIEIYCELIVARLPIIESQKTCPIDLKEAIASIVFASPRCGDVPELLDVRKHFTEKYGKDFTTAAIELRPECGVSRMLVEKLSAKAPDGQTKIKILSAIAEEHNVKWDPRSFEEKDPIPPSDLLTGPSTFGKESKPHVEPPRFEGSDAQAPQSNNKIHGSPSNFSQLDHRTSQGASNGSAQTPGPYTAFQQEGRPAAPVDERAQLFQGDSNVIPQDRQRWNMEFKDATSAAQAAAESAERASMAARAAAELSSRGRIMRQHSTESRKSGGPVLKDGGPGTYVKPDFSEESMSTSFSEHTRLQNEHMDGQKPHNQKTDGRFRTDDHGGRKEYSQSASLRSEASCNDNSFDHAVPVVEGYSKNNSLKEVSGDEMTRQSESFKYKVEDANGWPGKFENVREERMRKQPSEEFDHPPSSIPDDVNIFSNSDNQKFDYDAGEDRFQGYRKESTSGEASHTISHESAAVVFDKSDSDSEIYEFNLGPTYDEHGPRSFLPSSGQKSSEHLSINTDSGSPMSSSSNVVKSTSLSPFFTRKNSSSDLSESLDGPKLDDSVLVTFDESDGPASESDEDMNVFRRTGMEDSRDFPSKQNPSVRSYVKDKSKQSVGSSFKEKASSGFDRKQRSLSSDDELKSDEFDSRRNQEKLFDADPPEKFSFMKPSADQPALEPKNSQMELNYIDNSSPESGEGLNFGKLTGGLRHKGYNRAPYVKKQSDISSSFNTESKDTTTSVTKSTVTTAAGSPRISTRFENKKNARTSNLHSESDCDSSEEEEPLQKSSGHKQGKLYNLKSGKEVKTKPSRASSTSIFGSDSSDTDEDPPKESLTRTSYLRSGISQRTKASPSSSNNSYSKSRRSSDAPDFDGGVGRKPINASSPETRDQFQFSKKSSSQLGSSEQPTSTKVAFKPNNSSLRGSHNSEKANSATMHESKITSKSSATEESSRPQPKAETYVSNENLKAAATLYKTSSNKDDSDKKASHVHPKLPDYDALVQSLRKNRS</sequence>
<keyword evidence="2" id="KW-0175">Coiled coil</keyword>
<feature type="compositionally biased region" description="Low complexity" evidence="3">
    <location>
        <begin position="881"/>
        <end position="890"/>
    </location>
</feature>
<feature type="compositionally biased region" description="Polar residues" evidence="3">
    <location>
        <begin position="231"/>
        <end position="272"/>
    </location>
</feature>
<dbReference type="FunFam" id="1.20.1260.60:FF:000003">
    <property type="entry name" value="IST1-like protein isoform A"/>
    <property type="match status" value="1"/>
</dbReference>
<feature type="compositionally biased region" description="Basic and acidic residues" evidence="3">
    <location>
        <begin position="689"/>
        <end position="701"/>
    </location>
</feature>
<feature type="region of interest" description="Disordered" evidence="3">
    <location>
        <begin position="472"/>
        <end position="1076"/>
    </location>
</feature>
<evidence type="ECO:0000256" key="3">
    <source>
        <dbReference type="SAM" id="MobiDB-lite"/>
    </source>
</evidence>
<feature type="region of interest" description="Disordered" evidence="3">
    <location>
        <begin position="189"/>
        <end position="426"/>
    </location>
</feature>
<feature type="compositionally biased region" description="Basic and acidic residues" evidence="3">
    <location>
        <begin position="189"/>
        <end position="199"/>
    </location>
</feature>
<evidence type="ECO:0000256" key="1">
    <source>
        <dbReference type="ARBA" id="ARBA00005536"/>
    </source>
</evidence>
<feature type="compositionally biased region" description="Low complexity" evidence="3">
    <location>
        <begin position="805"/>
        <end position="816"/>
    </location>
</feature>
<accession>A0AAW2L8S6</accession>
<comment type="similarity">
    <text evidence="1">Belongs to the IST1 family.</text>
</comment>
<feature type="compositionally biased region" description="Basic and acidic residues" evidence="3">
    <location>
        <begin position="1045"/>
        <end position="1054"/>
    </location>
</feature>
<dbReference type="AlphaFoldDB" id="A0AAW2L8S6"/>
<dbReference type="GO" id="GO:0015031">
    <property type="term" value="P:protein transport"/>
    <property type="evidence" value="ECO:0007669"/>
    <property type="project" value="InterPro"/>
</dbReference>
<feature type="compositionally biased region" description="Acidic residues" evidence="3">
    <location>
        <begin position="638"/>
        <end position="651"/>
    </location>
</feature>
<feature type="compositionally biased region" description="Basic and acidic residues" evidence="3">
    <location>
        <begin position="657"/>
        <end position="666"/>
    </location>
</feature>
<dbReference type="Pfam" id="PF03398">
    <property type="entry name" value="Ist1"/>
    <property type="match status" value="1"/>
</dbReference>
<feature type="compositionally biased region" description="Basic and acidic residues" evidence="3">
    <location>
        <begin position="379"/>
        <end position="413"/>
    </location>
</feature>
<feature type="compositionally biased region" description="Low complexity" evidence="3">
    <location>
        <begin position="917"/>
        <end position="928"/>
    </location>
</feature>
<feature type="compositionally biased region" description="Basic and acidic residues" evidence="3">
    <location>
        <begin position="298"/>
        <end position="308"/>
    </location>
</feature>
<feature type="compositionally biased region" description="Basic and acidic residues" evidence="3">
    <location>
        <begin position="476"/>
        <end position="493"/>
    </location>
</feature>
<reference evidence="4" key="2">
    <citation type="journal article" date="2024" name="Plant">
        <title>Genomic evolution and insights into agronomic trait innovations of Sesamum species.</title>
        <authorList>
            <person name="Miao H."/>
            <person name="Wang L."/>
            <person name="Qu L."/>
            <person name="Liu H."/>
            <person name="Sun Y."/>
            <person name="Le M."/>
            <person name="Wang Q."/>
            <person name="Wei S."/>
            <person name="Zheng Y."/>
            <person name="Lin W."/>
            <person name="Duan Y."/>
            <person name="Cao H."/>
            <person name="Xiong S."/>
            <person name="Wang X."/>
            <person name="Wei L."/>
            <person name="Li C."/>
            <person name="Ma Q."/>
            <person name="Ju M."/>
            <person name="Zhao R."/>
            <person name="Li G."/>
            <person name="Mu C."/>
            <person name="Tian Q."/>
            <person name="Mei H."/>
            <person name="Zhang T."/>
            <person name="Gao T."/>
            <person name="Zhang H."/>
        </authorList>
    </citation>
    <scope>NUCLEOTIDE SEQUENCE</scope>
    <source>
        <strain evidence="4">G02</strain>
    </source>
</reference>
<feature type="compositionally biased region" description="Low complexity" evidence="3">
    <location>
        <begin position="591"/>
        <end position="608"/>
    </location>
</feature>
<reference evidence="4" key="1">
    <citation type="submission" date="2020-06" db="EMBL/GenBank/DDBJ databases">
        <authorList>
            <person name="Li T."/>
            <person name="Hu X."/>
            <person name="Zhang T."/>
            <person name="Song X."/>
            <person name="Zhang H."/>
            <person name="Dai N."/>
            <person name="Sheng W."/>
            <person name="Hou X."/>
            <person name="Wei L."/>
        </authorList>
    </citation>
    <scope>NUCLEOTIDE SEQUENCE</scope>
    <source>
        <strain evidence="4">G02</strain>
        <tissue evidence="4">Leaf</tissue>
    </source>
</reference>